<evidence type="ECO:0000313" key="3">
    <source>
        <dbReference type="Proteomes" id="UP000186922"/>
    </source>
</evidence>
<protein>
    <submittedName>
        <fullName evidence="2">Uncharacterized protein</fullName>
    </submittedName>
</protein>
<keyword evidence="3" id="KW-1185">Reference proteome</keyword>
<proteinExistence type="predicted"/>
<organism evidence="2 3">
    <name type="scientific">Ramazzottius varieornatus</name>
    <name type="common">Water bear</name>
    <name type="synonym">Tardigrade</name>
    <dbReference type="NCBI Taxonomy" id="947166"/>
    <lineage>
        <taxon>Eukaryota</taxon>
        <taxon>Metazoa</taxon>
        <taxon>Ecdysozoa</taxon>
        <taxon>Tardigrada</taxon>
        <taxon>Eutardigrada</taxon>
        <taxon>Parachela</taxon>
        <taxon>Hypsibioidea</taxon>
        <taxon>Ramazzottiidae</taxon>
        <taxon>Ramazzottius</taxon>
    </lineage>
</organism>
<feature type="compositionally biased region" description="Polar residues" evidence="1">
    <location>
        <begin position="43"/>
        <end position="53"/>
    </location>
</feature>
<dbReference type="Proteomes" id="UP000186922">
    <property type="component" value="Unassembled WGS sequence"/>
</dbReference>
<comment type="caution">
    <text evidence="2">The sequence shown here is derived from an EMBL/GenBank/DDBJ whole genome shotgun (WGS) entry which is preliminary data.</text>
</comment>
<reference evidence="2 3" key="1">
    <citation type="journal article" date="2016" name="Nat. Commun.">
        <title>Extremotolerant tardigrade genome and improved radiotolerance of human cultured cells by tardigrade-unique protein.</title>
        <authorList>
            <person name="Hashimoto T."/>
            <person name="Horikawa D.D."/>
            <person name="Saito Y."/>
            <person name="Kuwahara H."/>
            <person name="Kozuka-Hata H."/>
            <person name="Shin-I T."/>
            <person name="Minakuchi Y."/>
            <person name="Ohishi K."/>
            <person name="Motoyama A."/>
            <person name="Aizu T."/>
            <person name="Enomoto A."/>
            <person name="Kondo K."/>
            <person name="Tanaka S."/>
            <person name="Hara Y."/>
            <person name="Koshikawa S."/>
            <person name="Sagara H."/>
            <person name="Miura T."/>
            <person name="Yokobori S."/>
            <person name="Miyagawa K."/>
            <person name="Suzuki Y."/>
            <person name="Kubo T."/>
            <person name="Oyama M."/>
            <person name="Kohara Y."/>
            <person name="Fujiyama A."/>
            <person name="Arakawa K."/>
            <person name="Katayama T."/>
            <person name="Toyoda A."/>
            <person name="Kunieda T."/>
        </authorList>
    </citation>
    <scope>NUCLEOTIDE SEQUENCE [LARGE SCALE GENOMIC DNA]</scope>
    <source>
        <strain evidence="2 3">YOKOZUNA-1</strain>
    </source>
</reference>
<gene>
    <name evidence="2" type="primary">RvY_15192-1</name>
    <name evidence="2" type="synonym">RvY_15192.1</name>
    <name evidence="2" type="ORF">RvY_15192</name>
</gene>
<evidence type="ECO:0000256" key="1">
    <source>
        <dbReference type="SAM" id="MobiDB-lite"/>
    </source>
</evidence>
<accession>A0A1D1VU26</accession>
<feature type="compositionally biased region" description="Basic and acidic residues" evidence="1">
    <location>
        <begin position="1"/>
        <end position="29"/>
    </location>
</feature>
<dbReference type="AlphaFoldDB" id="A0A1D1VU26"/>
<dbReference type="EMBL" id="BDGG01000011">
    <property type="protein sequence ID" value="GAV05000.1"/>
    <property type="molecule type" value="Genomic_DNA"/>
</dbReference>
<feature type="region of interest" description="Disordered" evidence="1">
    <location>
        <begin position="1"/>
        <end position="53"/>
    </location>
</feature>
<evidence type="ECO:0000313" key="2">
    <source>
        <dbReference type="EMBL" id="GAV05000.1"/>
    </source>
</evidence>
<name>A0A1D1VU26_RAMVA</name>
<sequence length="118" mass="13417">MRDGSLESESRSTLRREPEGRQHEKEARRQVVSPKNTGRRGRSLSQSDICGIRNTSDYDSEAELQQSGTRTNVQRGSCDPDFIKVQVDSEMGRETACHATENETVNYFNMGSRKGWFN</sequence>